<evidence type="ECO:0008006" key="3">
    <source>
        <dbReference type="Google" id="ProtNLM"/>
    </source>
</evidence>
<dbReference type="InterPro" id="IPR001680">
    <property type="entry name" value="WD40_rpt"/>
</dbReference>
<organism evidence="1 2">
    <name type="scientific">Aquilegia coerulea</name>
    <name type="common">Rocky mountain columbine</name>
    <dbReference type="NCBI Taxonomy" id="218851"/>
    <lineage>
        <taxon>Eukaryota</taxon>
        <taxon>Viridiplantae</taxon>
        <taxon>Streptophyta</taxon>
        <taxon>Embryophyta</taxon>
        <taxon>Tracheophyta</taxon>
        <taxon>Spermatophyta</taxon>
        <taxon>Magnoliopsida</taxon>
        <taxon>Ranunculales</taxon>
        <taxon>Ranunculaceae</taxon>
        <taxon>Thalictroideae</taxon>
        <taxon>Aquilegia</taxon>
    </lineage>
</organism>
<dbReference type="Pfam" id="PF00400">
    <property type="entry name" value="WD40"/>
    <property type="match status" value="1"/>
</dbReference>
<dbReference type="InterPro" id="IPR015943">
    <property type="entry name" value="WD40/YVTN_repeat-like_dom_sf"/>
</dbReference>
<dbReference type="InterPro" id="IPR045139">
    <property type="entry name" value="Aladin"/>
</dbReference>
<dbReference type="AlphaFoldDB" id="A0A2G5DEI6"/>
<evidence type="ECO:0000313" key="1">
    <source>
        <dbReference type="EMBL" id="PIA41921.1"/>
    </source>
</evidence>
<dbReference type="SUPFAM" id="SSF101908">
    <property type="entry name" value="Putative isomerase YbhE"/>
    <property type="match status" value="1"/>
</dbReference>
<dbReference type="PANTHER" id="PTHR14494">
    <property type="entry name" value="ALADIN/ADRACALIN/AAAS"/>
    <property type="match status" value="1"/>
</dbReference>
<gene>
    <name evidence="1" type="ORF">AQUCO_02100037v1</name>
</gene>
<name>A0A2G5DEI6_AQUCA</name>
<dbReference type="GO" id="GO:0005643">
    <property type="term" value="C:nuclear pore"/>
    <property type="evidence" value="ECO:0007669"/>
    <property type="project" value="TreeGrafter"/>
</dbReference>
<dbReference type="GO" id="GO:0006913">
    <property type="term" value="P:nucleocytoplasmic transport"/>
    <property type="evidence" value="ECO:0007669"/>
    <property type="project" value="TreeGrafter"/>
</dbReference>
<dbReference type="Proteomes" id="UP000230069">
    <property type="component" value="Unassembled WGS sequence"/>
</dbReference>
<dbReference type="Gene3D" id="2.130.10.10">
    <property type="entry name" value="YVTN repeat-like/Quinoprotein amine dehydrogenase"/>
    <property type="match status" value="1"/>
</dbReference>
<dbReference type="FunFam" id="2.130.10.10:FF:000434">
    <property type="entry name" value="Aladin isoform A"/>
    <property type="match status" value="1"/>
</dbReference>
<evidence type="ECO:0000313" key="2">
    <source>
        <dbReference type="Proteomes" id="UP000230069"/>
    </source>
</evidence>
<accession>A0A2G5DEI6</accession>
<proteinExistence type="predicted"/>
<dbReference type="EMBL" id="KZ305038">
    <property type="protein sequence ID" value="PIA41921.1"/>
    <property type="molecule type" value="Genomic_DNA"/>
</dbReference>
<sequence>MQTFVNSLPEVDFQQVSLHQHKHILAFISGPHQVTVRDFEDSDGKDPCIIISDSQRCIKALEWRPNGGKTLSVACKGGICIWSASYPGNAASVRSGVASFVGTFSKGSGVRWTLADFLQSPNDEQISSISWSPDGRYLASASHESSSFTIWDVAQGMGTPIRRGFGGISMLRWSPQGDYFFNAKLDGTFYLWETNTWTSELWSSSGGFITGATWDIDGSMILIAFSESLTLGSIHFASRPPSLDAHLLPVDFPELVSLTGSQGIDKIAWDASGECLALSCKGGNEMYSGLIAVYDVRRTPLISKSLIGFIRGPGESSKPLAFSFQSKFKQGPLLSVCWSSGWCCSYPLLNW</sequence>
<dbReference type="SMART" id="SM00320">
    <property type="entry name" value="WD40"/>
    <property type="match status" value="3"/>
</dbReference>
<keyword evidence="2" id="KW-1185">Reference proteome</keyword>
<dbReference type="OrthoDB" id="411991at2759"/>
<protein>
    <recommendedName>
        <fullName evidence="3">Anaphase-promoting complex subunit 4 WD40 domain-containing protein</fullName>
    </recommendedName>
</protein>
<dbReference type="PANTHER" id="PTHR14494:SF0">
    <property type="entry name" value="ALADIN"/>
    <property type="match status" value="1"/>
</dbReference>
<reference evidence="1 2" key="1">
    <citation type="submission" date="2017-09" db="EMBL/GenBank/DDBJ databases">
        <title>WGS assembly of Aquilegia coerulea Goldsmith.</title>
        <authorList>
            <person name="Hodges S."/>
            <person name="Kramer E."/>
            <person name="Nordborg M."/>
            <person name="Tomkins J."/>
            <person name="Borevitz J."/>
            <person name="Derieg N."/>
            <person name="Yan J."/>
            <person name="Mihaltcheva S."/>
            <person name="Hayes R.D."/>
            <person name="Rokhsar D."/>
        </authorList>
    </citation>
    <scope>NUCLEOTIDE SEQUENCE [LARGE SCALE GENOMIC DNA]</scope>
    <source>
        <strain evidence="2">cv. Goldsmith</strain>
    </source>
</reference>